<dbReference type="Proteomes" id="UP000245627">
    <property type="component" value="Unassembled WGS sequence"/>
</dbReference>
<dbReference type="AlphaFoldDB" id="A0A2T8HKU1"/>
<dbReference type="Pfam" id="PF16371">
    <property type="entry name" value="MetallophosN"/>
    <property type="match status" value="1"/>
</dbReference>
<dbReference type="RefSeq" id="WP_116773912.1">
    <property type="nucleotide sequence ID" value="NZ_QDKG01000001.1"/>
</dbReference>
<sequence>MKKNLFGLLATGLVFAALTGIAQELAKGKVYEDLNKNGKWDKGEQGVAQVAVSNGVQVVLTDAKGQYELPVGEDNIVFVIKPSGYTVPLNEYYLHKSYYIHKPKGSPKELTYAGVDPTGPLPKSIDFALQKNTEKEEFRMLLFGDPQAYTAQEMTFFNRAIVDEVVGIQNVAFGLSLGDLVGDDLSLHPSYRASMARIGLPWYNLKGNHDMNYDVTADSLSDETFERNFGPANYSFNYGHVHFIVLDNVRYPNPRTGKGYLGGFRKDQLDFVENDLKHVDHSKLIVLAFHIPLEHRNGDTFRAEDRQRLFDLLKDYPHTLSLSAHMHTQTQHFYGKADGWKQEKPHHEYNAGTTSGDWYSGELDERGVPAATMRDGTPNGYAFIDFNKHDYRISYKPSGKDSTYQINLYHPKVVGQGKRTRAAIFANFFMGHHGNKVEFAIDGGKWEKMIPARTIDPAYSAILYPWDNLETLLPGRRPTDGMTSTHLWRVGLPIDLAVGEHKIKVRATDDYGRVHEATSTYRIEPTKDYPDLK</sequence>
<organism evidence="4 5">
    <name type="scientific">Sphingobacterium corticibacter</name>
    <dbReference type="NCBI Taxonomy" id="2171749"/>
    <lineage>
        <taxon>Bacteria</taxon>
        <taxon>Pseudomonadati</taxon>
        <taxon>Bacteroidota</taxon>
        <taxon>Sphingobacteriia</taxon>
        <taxon>Sphingobacteriales</taxon>
        <taxon>Sphingobacteriaceae</taxon>
        <taxon>Sphingobacterium</taxon>
    </lineage>
</organism>
<evidence type="ECO:0000259" key="3">
    <source>
        <dbReference type="Pfam" id="PF16371"/>
    </source>
</evidence>
<evidence type="ECO:0000256" key="1">
    <source>
        <dbReference type="SAM" id="SignalP"/>
    </source>
</evidence>
<protein>
    <submittedName>
        <fullName evidence="4">Metallophosphoesterase</fullName>
    </submittedName>
</protein>
<proteinExistence type="predicted"/>
<feature type="signal peptide" evidence="1">
    <location>
        <begin position="1"/>
        <end position="22"/>
    </location>
</feature>
<dbReference type="PANTHER" id="PTHR43143:SF6">
    <property type="entry name" value="BLL3016 PROTEIN"/>
    <property type="match status" value="1"/>
</dbReference>
<evidence type="ECO:0000313" key="4">
    <source>
        <dbReference type="EMBL" id="PVH26066.1"/>
    </source>
</evidence>
<evidence type="ECO:0000259" key="2">
    <source>
        <dbReference type="Pfam" id="PF16370"/>
    </source>
</evidence>
<dbReference type="InterPro" id="IPR051918">
    <property type="entry name" value="STPP_CPPED1"/>
</dbReference>
<dbReference type="Pfam" id="PF16370">
    <property type="entry name" value="MetallophosC"/>
    <property type="match status" value="1"/>
</dbReference>
<feature type="chain" id="PRO_5015494076" evidence="1">
    <location>
        <begin position="23"/>
        <end position="533"/>
    </location>
</feature>
<dbReference type="InterPro" id="IPR032285">
    <property type="entry name" value="Metallophos_N"/>
</dbReference>
<comment type="caution">
    <text evidence="4">The sequence shown here is derived from an EMBL/GenBank/DDBJ whole genome shotgun (WGS) entry which is preliminary data.</text>
</comment>
<dbReference type="InterPro" id="IPR029052">
    <property type="entry name" value="Metallo-depent_PP-like"/>
</dbReference>
<gene>
    <name evidence="4" type="ORF">DC487_00110</name>
</gene>
<dbReference type="InterPro" id="IPR013783">
    <property type="entry name" value="Ig-like_fold"/>
</dbReference>
<accession>A0A2T8HKU1</accession>
<dbReference type="PANTHER" id="PTHR43143">
    <property type="entry name" value="METALLOPHOSPHOESTERASE, CALCINEURIN SUPERFAMILY"/>
    <property type="match status" value="1"/>
</dbReference>
<name>A0A2T8HKU1_9SPHI</name>
<keyword evidence="1" id="KW-0732">Signal</keyword>
<dbReference type="InterPro" id="IPR032288">
    <property type="entry name" value="Metallophos_C"/>
</dbReference>
<feature type="domain" description="Calcineurin-like phosphoesterase C-terminal" evidence="2">
    <location>
        <begin position="348"/>
        <end position="514"/>
    </location>
</feature>
<dbReference type="Gene3D" id="2.60.40.10">
    <property type="entry name" value="Immunoglobulins"/>
    <property type="match status" value="1"/>
</dbReference>
<keyword evidence="5" id="KW-1185">Reference proteome</keyword>
<dbReference type="SUPFAM" id="SSF117074">
    <property type="entry name" value="Hypothetical protein PA1324"/>
    <property type="match status" value="1"/>
</dbReference>
<evidence type="ECO:0000313" key="5">
    <source>
        <dbReference type="Proteomes" id="UP000245627"/>
    </source>
</evidence>
<dbReference type="Gene3D" id="3.60.21.10">
    <property type="match status" value="1"/>
</dbReference>
<reference evidence="4 5" key="1">
    <citation type="submission" date="2018-04" db="EMBL/GenBank/DDBJ databases">
        <title>Sphingobacterium cortibacter sp. nov.</title>
        <authorList>
            <person name="Li Y."/>
        </authorList>
    </citation>
    <scope>NUCLEOTIDE SEQUENCE [LARGE SCALE GENOMIC DNA]</scope>
    <source>
        <strain evidence="4 5">2c-3</strain>
    </source>
</reference>
<dbReference type="OrthoDB" id="1776264at2"/>
<dbReference type="SUPFAM" id="SSF56300">
    <property type="entry name" value="Metallo-dependent phosphatases"/>
    <property type="match status" value="1"/>
</dbReference>
<feature type="domain" description="Calcineurin-like phosphoesterase N-terminal" evidence="3">
    <location>
        <begin position="39"/>
        <end position="104"/>
    </location>
</feature>
<dbReference type="EMBL" id="QDKG01000001">
    <property type="protein sequence ID" value="PVH26066.1"/>
    <property type="molecule type" value="Genomic_DNA"/>
</dbReference>